<feature type="compositionally biased region" description="Basic and acidic residues" evidence="1">
    <location>
        <begin position="70"/>
        <end position="97"/>
    </location>
</feature>
<keyword evidence="3" id="KW-1185">Reference proteome</keyword>
<feature type="compositionally biased region" description="Basic and acidic residues" evidence="1">
    <location>
        <begin position="26"/>
        <end position="37"/>
    </location>
</feature>
<gene>
    <name evidence="2" type="ORF">EGW08_009638</name>
</gene>
<evidence type="ECO:0000313" key="2">
    <source>
        <dbReference type="EMBL" id="RUS82610.1"/>
    </source>
</evidence>
<organism evidence="2 3">
    <name type="scientific">Elysia chlorotica</name>
    <name type="common">Eastern emerald elysia</name>
    <name type="synonym">Sea slug</name>
    <dbReference type="NCBI Taxonomy" id="188477"/>
    <lineage>
        <taxon>Eukaryota</taxon>
        <taxon>Metazoa</taxon>
        <taxon>Spiralia</taxon>
        <taxon>Lophotrochozoa</taxon>
        <taxon>Mollusca</taxon>
        <taxon>Gastropoda</taxon>
        <taxon>Heterobranchia</taxon>
        <taxon>Euthyneura</taxon>
        <taxon>Panpulmonata</taxon>
        <taxon>Sacoglossa</taxon>
        <taxon>Placobranchoidea</taxon>
        <taxon>Plakobranchidae</taxon>
        <taxon>Elysia</taxon>
    </lineage>
</organism>
<sequence length="346" mass="38731">MNAKNNEKGRKTDDSDADKPPPTGYSDRENEDVHDYTGEGGNDWEDDEFNQMELEPNWGALFSHAQSSQSKKDTEVDTRTSEQPKDRKYKKKDKEKSSGVPQITGKKGHNKTPAPSSSGVKMFSNQESVEKQKGTVPVSNRKSSDPGKCNARATASVISDESQAKSTETLQDNNPPISGACAGHCPKISYLFHDAKAAEMLTRKCLTPKMPEDGALSNTKTYLKKLLTTPQPSQLARETPWLVNDKDAPRQDKLAKYKFFASSRLRYKARTMIGATGSRHFNQKRRSSLASGTTLPLTLVHNLEHINEGEEERMAQVQRRRVVDNTDLRTMAILQSRLKELKTYPE</sequence>
<proteinExistence type="predicted"/>
<comment type="caution">
    <text evidence="2">The sequence shown here is derived from an EMBL/GenBank/DDBJ whole genome shotgun (WGS) entry which is preliminary data.</text>
</comment>
<dbReference type="EMBL" id="RQTK01000279">
    <property type="protein sequence ID" value="RUS82610.1"/>
    <property type="molecule type" value="Genomic_DNA"/>
</dbReference>
<dbReference type="OrthoDB" id="6130753at2759"/>
<name>A0A433TLZ9_ELYCH</name>
<feature type="compositionally biased region" description="Polar residues" evidence="1">
    <location>
        <begin position="113"/>
        <end position="127"/>
    </location>
</feature>
<feature type="compositionally biased region" description="Basic and acidic residues" evidence="1">
    <location>
        <begin position="1"/>
        <end position="19"/>
    </location>
</feature>
<accession>A0A433TLZ9</accession>
<dbReference type="Proteomes" id="UP000271974">
    <property type="component" value="Unassembled WGS sequence"/>
</dbReference>
<dbReference type="AlphaFoldDB" id="A0A433TLZ9"/>
<evidence type="ECO:0000313" key="3">
    <source>
        <dbReference type="Proteomes" id="UP000271974"/>
    </source>
</evidence>
<feature type="region of interest" description="Disordered" evidence="1">
    <location>
        <begin position="1"/>
        <end position="172"/>
    </location>
</feature>
<protein>
    <submittedName>
        <fullName evidence="2">Uncharacterized protein</fullName>
    </submittedName>
</protein>
<feature type="compositionally biased region" description="Polar residues" evidence="1">
    <location>
        <begin position="156"/>
        <end position="172"/>
    </location>
</feature>
<reference evidence="2 3" key="1">
    <citation type="submission" date="2019-01" db="EMBL/GenBank/DDBJ databases">
        <title>A draft genome assembly of the solar-powered sea slug Elysia chlorotica.</title>
        <authorList>
            <person name="Cai H."/>
            <person name="Li Q."/>
            <person name="Fang X."/>
            <person name="Li J."/>
            <person name="Curtis N.E."/>
            <person name="Altenburger A."/>
            <person name="Shibata T."/>
            <person name="Feng M."/>
            <person name="Maeda T."/>
            <person name="Schwartz J.A."/>
            <person name="Shigenobu S."/>
            <person name="Lundholm N."/>
            <person name="Nishiyama T."/>
            <person name="Yang H."/>
            <person name="Hasebe M."/>
            <person name="Li S."/>
            <person name="Pierce S.K."/>
            <person name="Wang J."/>
        </authorList>
    </citation>
    <scope>NUCLEOTIDE SEQUENCE [LARGE SCALE GENOMIC DNA]</scope>
    <source>
        <strain evidence="2">EC2010</strain>
        <tissue evidence="2">Whole organism of an adult</tissue>
    </source>
</reference>
<evidence type="ECO:0000256" key="1">
    <source>
        <dbReference type="SAM" id="MobiDB-lite"/>
    </source>
</evidence>